<reference evidence="3" key="1">
    <citation type="submission" date="2023-03" db="EMBL/GenBank/DDBJ databases">
        <title>Stygiobacter electus gen. nov., sp. nov., facultatively anaerobic thermotolerant bacterium of the class Ignavibacteria from a well of Yessentuki mineral water deposit.</title>
        <authorList>
            <person name="Podosokorskaya O.A."/>
            <person name="Elcheninov A.G."/>
            <person name="Petrova N.F."/>
            <person name="Zavarzina D.G."/>
            <person name="Kublanov I.V."/>
            <person name="Merkel A.Y."/>
        </authorList>
    </citation>
    <scope>NUCLEOTIDE SEQUENCE</scope>
    <source>
        <strain evidence="3">09-Me</strain>
    </source>
</reference>
<dbReference type="Gene3D" id="1.10.1130.10">
    <property type="entry name" value="Flavocytochrome C3, Chain A"/>
    <property type="match status" value="1"/>
</dbReference>
<dbReference type="RefSeq" id="WP_321537067.1">
    <property type="nucleotide sequence ID" value="NZ_JARGDL010000036.1"/>
</dbReference>
<keyword evidence="2" id="KW-0472">Membrane</keyword>
<dbReference type="AlphaFoldDB" id="A0AAE3P2T9"/>
<dbReference type="SUPFAM" id="SSF48695">
    <property type="entry name" value="Multiheme cytochromes"/>
    <property type="match status" value="3"/>
</dbReference>
<dbReference type="InterPro" id="IPR051829">
    <property type="entry name" value="Multiheme_Cytochr_ET"/>
</dbReference>
<evidence type="ECO:0000256" key="1">
    <source>
        <dbReference type="ARBA" id="ARBA00022729"/>
    </source>
</evidence>
<proteinExistence type="predicted"/>
<dbReference type="Gene3D" id="1.10.780.10">
    <property type="entry name" value="Hydroxylamine Oxidoreductase, Chain A, domain 1"/>
    <property type="match status" value="1"/>
</dbReference>
<dbReference type="Proteomes" id="UP001221302">
    <property type="component" value="Unassembled WGS sequence"/>
</dbReference>
<comment type="caution">
    <text evidence="3">The sequence shown here is derived from an EMBL/GenBank/DDBJ whole genome shotgun (WGS) entry which is preliminary data.</text>
</comment>
<accession>A0AAE3P2T9</accession>
<sequence>MNKNSKLFIVFSLFAIISISIVATTIYFLQSQTNKIKNKKNFSSVEIAKSETCLTCHSKIQGIEDSHSPDKIGCYSCHLGNPKAKSKEDAHQNMILIPGNFTDLDKTCGSPNCHPQMIPRMKNNIMNSMNGVVTVDKWVFDESASPTFKNSIEEIKFSPAEKHLRNLCASCHLSNVKTEIGPINELSRGGGCLACHLNYSEDALKELNYSKKQLTKFHPNISLQINNMHCFGCHSRSGRISLSYDGWHETLYKPEEIKSKIGFRVLDDGRVVQQIKKDVHSEKGLLCVDCHNSYEIMGDGNYYLHKEEQLQIQCVDCHLTQKPKTKKLNEFDFESKKIAELIGTANWKAEYLLSAKGNPFTNVIYENEKSFLIKKRTKQKIEIKKPSFACTEGFAHKDLSCTTCHNSWTPQCIGCHTEYDADSKMFDLLDNKDAEGEWLEHPQDLIAGITTLAVRESKNKREVIEVMPGMVLTIQKSRNEKPSFKRLFAPAFSHTIRKESKSCKDCHLNPLVLGYGRGKLDYAIKNGKGKFVFTPTYPNIKYDNLPQDAWTGFLKERKSNAATRENIRTFSVNEQKQILTVGSCLTCHEANSKVMKAALYDFDRAIKLKSNECVLPAF</sequence>
<keyword evidence="2" id="KW-1133">Transmembrane helix</keyword>
<keyword evidence="4" id="KW-1185">Reference proteome</keyword>
<name>A0AAE3P2T9_9BACT</name>
<evidence type="ECO:0000313" key="3">
    <source>
        <dbReference type="EMBL" id="MDF1613294.1"/>
    </source>
</evidence>
<evidence type="ECO:0008006" key="5">
    <source>
        <dbReference type="Google" id="ProtNLM"/>
    </source>
</evidence>
<dbReference type="PANTHER" id="PTHR35038">
    <property type="entry name" value="DISSIMILATORY SULFITE REDUCTASE SIRA"/>
    <property type="match status" value="1"/>
</dbReference>
<dbReference type="PANTHER" id="PTHR35038:SF8">
    <property type="entry name" value="C-TYPE POLYHEME CYTOCHROME OMCC"/>
    <property type="match status" value="1"/>
</dbReference>
<feature type="transmembrane region" description="Helical" evidence="2">
    <location>
        <begin position="7"/>
        <end position="29"/>
    </location>
</feature>
<evidence type="ECO:0000313" key="4">
    <source>
        <dbReference type="Proteomes" id="UP001221302"/>
    </source>
</evidence>
<gene>
    <name evidence="3" type="ORF">P0M35_14110</name>
</gene>
<protein>
    <recommendedName>
        <fullName evidence="5">Cytochrome c-552/4 domain-containing protein</fullName>
    </recommendedName>
</protein>
<keyword evidence="1" id="KW-0732">Signal</keyword>
<evidence type="ECO:0000256" key="2">
    <source>
        <dbReference type="SAM" id="Phobius"/>
    </source>
</evidence>
<dbReference type="InterPro" id="IPR036280">
    <property type="entry name" value="Multihaem_cyt_sf"/>
</dbReference>
<dbReference type="EMBL" id="JARGDL010000036">
    <property type="protein sequence ID" value="MDF1613294.1"/>
    <property type="molecule type" value="Genomic_DNA"/>
</dbReference>
<organism evidence="3 4">
    <name type="scientific">Stygiobacter electus</name>
    <dbReference type="NCBI Taxonomy" id="3032292"/>
    <lineage>
        <taxon>Bacteria</taxon>
        <taxon>Pseudomonadati</taxon>
        <taxon>Ignavibacteriota</taxon>
        <taxon>Ignavibacteria</taxon>
        <taxon>Ignavibacteriales</taxon>
        <taxon>Melioribacteraceae</taxon>
        <taxon>Stygiobacter</taxon>
    </lineage>
</organism>
<keyword evidence="2" id="KW-0812">Transmembrane</keyword>